<sequence length="1361" mass="149434">MRGAFSLARRSSLYTGSTLTVHRAAFSSARPTLALSSQIAASGESNVDLTASLGAQKKNKSSQNLSPPRKNNMPPPPQSSSRDSGRTRGSSQPPRRGGARGGPKKVVHAPPPMPEQLEGGLHGLEHVQQLYSKGGTVQLKPKHLEVPKSVVQDYAKLVYGRGIDASYQAGYIGRTPHFRCTVILDETLGIVGVGDAPTKKDALKIACISIEYQLQALNLLENPIKLVIPKPKETDATTTLSNGEEISFERARQFMDYYCRRFDFGKPDISYEAGRGGSPFYATLTVGGRRIGIGTAPSKKAALVQSYLDVAQYLEKCDPELWKAFVEAAKTGKDAGLAPKVLLQMSEVLGGEIRDLCDDVKESGLYLNYPKEDDPASVSATALEAAQRGPYVPPSAEFFENKSQRLKARLDEYRRAPEHAKMRASRESLPVYTKIKELLDVVDANDVTICMAATGSGKTTQVPQLILDQWIDRGEGARCNVICTQPRRIAAISVAQRVANERGEALGRGSIGYQVRFDSKVPLDHGSVTFCTTGIFLNRMQKALEMAKHDGPRQFDEVTHVIVDEVHERDVDIDLTLMVIKRMLADRKARGIPIKVILMSATIDPTLFQQYFAAADGTLAPVSEIPGRAYPVQKKLLEEVLQEFGGPQAIGPSSWVFSEKSVANYIGQEAGPQALAALGFPGAMALVKPLREDSSGEDLDIPVPLVALSIAHVLKKSEDGHVLVFLPGWDTIQSLQKTLIHSGMPLLGLNFSDSSKYSIHLLHSTVPIAEQQAIFEPAAPGIRRIILATNIAETSVTIPDVVYVVDTGKVKEQRYDPERHISSLVSAWVGSSNLNQRAGRAGRHRPGEYYGLVSSARMAKLNPYQTVEIKRVDLSNVVMHIKALNFPGLEVEEVLAQTIEPPTPERVGAAIENLKMVGALDERKCLTSLGRVLLQIPIDVQLGRLLMYGSFFRCLDPALTLAAIMSNRDAFNNPPLLKKEAKAAREFWSPQNFRSDVLATLRAYYAWWDLQGSGQFAAANTFCNEQFLSKPVLLQIQNLKGHLLHSLARAGVLSVSGGGVEVDGRFPREVPPELNANADSLPMLAALVAIGSQPNFAIRVTEKLLRTAQERNVLVFPGSVNNRTKESKADSGGGFVDKQLFAFAEKVRNVSSGSANSGTFIRGCTQLDPMTYLLFGAYNAVVTERGLECDGWLPIVGRVDILDDIQTLKTRMDKCFLRVFEGIAHHRQQFQQRRLPNRELRSRNTQEDDDDVEDLDESDAIVEAPKSRALNPEEVKEFDYLTRDVVRILERYSEERLSQSRMASRPGTPSAYGSPNFQGRLQLPRSGYSSPYPRSGYNSPFTGSRPTTPSSLRTTSYRAFA</sequence>
<dbReference type="CDD" id="cd17917">
    <property type="entry name" value="DEXHc_RHA-like"/>
    <property type="match status" value="1"/>
</dbReference>
<dbReference type="EMBL" id="CAFZ01000467">
    <property type="protein sequence ID" value="CCA75534.1"/>
    <property type="molecule type" value="Genomic_DNA"/>
</dbReference>
<dbReference type="OMA" id="HPHQTVE"/>
<dbReference type="FunFam" id="1.20.120.1080:FF:000002">
    <property type="entry name" value="Putative ATP-dependent RNA helicase DHX36"/>
    <property type="match status" value="1"/>
</dbReference>
<dbReference type="eggNOG" id="KOG0920">
    <property type="taxonomic scope" value="Eukaryota"/>
</dbReference>
<evidence type="ECO:0000313" key="9">
    <source>
        <dbReference type="Proteomes" id="UP000007148"/>
    </source>
</evidence>
<dbReference type="InterPro" id="IPR001650">
    <property type="entry name" value="Helicase_C-like"/>
</dbReference>
<dbReference type="HOGENOM" id="CLU_001832_1_1_1"/>
<dbReference type="InterPro" id="IPR011545">
    <property type="entry name" value="DEAD/DEAH_box_helicase_dom"/>
</dbReference>
<organism evidence="8 9">
    <name type="scientific">Serendipita indica (strain DSM 11827)</name>
    <name type="common">Root endophyte fungus</name>
    <name type="synonym">Piriformospora indica</name>
    <dbReference type="NCBI Taxonomy" id="1109443"/>
    <lineage>
        <taxon>Eukaryota</taxon>
        <taxon>Fungi</taxon>
        <taxon>Dikarya</taxon>
        <taxon>Basidiomycota</taxon>
        <taxon>Agaricomycotina</taxon>
        <taxon>Agaricomycetes</taxon>
        <taxon>Sebacinales</taxon>
        <taxon>Serendipitaceae</taxon>
        <taxon>Serendipita</taxon>
    </lineage>
</organism>
<dbReference type="SMART" id="SM00487">
    <property type="entry name" value="DEXDc"/>
    <property type="match status" value="1"/>
</dbReference>
<dbReference type="GO" id="GO:0004386">
    <property type="term" value="F:helicase activity"/>
    <property type="evidence" value="ECO:0007669"/>
    <property type="project" value="UniProtKB-KW"/>
</dbReference>
<gene>
    <name evidence="8" type="ORF">PIIN_09517</name>
</gene>
<accession>G4TW41</accession>
<dbReference type="InterPro" id="IPR027417">
    <property type="entry name" value="P-loop_NTPase"/>
</dbReference>
<evidence type="ECO:0000259" key="6">
    <source>
        <dbReference type="PROSITE" id="PS51192"/>
    </source>
</evidence>
<reference evidence="8 9" key="1">
    <citation type="journal article" date="2011" name="PLoS Pathog.">
        <title>Endophytic Life Strategies Decoded by Genome and Transcriptome Analyses of the Mutualistic Root Symbiont Piriformospora indica.</title>
        <authorList>
            <person name="Zuccaro A."/>
            <person name="Lahrmann U."/>
            <person name="Guldener U."/>
            <person name="Langen G."/>
            <person name="Pfiffi S."/>
            <person name="Biedenkopf D."/>
            <person name="Wong P."/>
            <person name="Samans B."/>
            <person name="Grimm C."/>
            <person name="Basiewicz M."/>
            <person name="Murat C."/>
            <person name="Martin F."/>
            <person name="Kogel K.H."/>
        </authorList>
    </citation>
    <scope>NUCLEOTIDE SEQUENCE [LARGE SCALE GENOMIC DNA]</scope>
    <source>
        <strain evidence="8 9">DSM 11827</strain>
    </source>
</reference>
<feature type="domain" description="Helicase C-terminal" evidence="7">
    <location>
        <begin position="709"/>
        <end position="885"/>
    </location>
</feature>
<dbReference type="Proteomes" id="UP000007148">
    <property type="component" value="Unassembled WGS sequence"/>
</dbReference>
<dbReference type="Gene3D" id="1.20.120.1080">
    <property type="match status" value="1"/>
</dbReference>
<proteinExistence type="predicted"/>
<dbReference type="Pfam" id="PF21010">
    <property type="entry name" value="HA2_C"/>
    <property type="match status" value="1"/>
</dbReference>
<feature type="region of interest" description="Disordered" evidence="5">
    <location>
        <begin position="54"/>
        <end position="119"/>
    </location>
</feature>
<dbReference type="PROSITE" id="PS51192">
    <property type="entry name" value="HELICASE_ATP_BIND_1"/>
    <property type="match status" value="1"/>
</dbReference>
<evidence type="ECO:0000256" key="3">
    <source>
        <dbReference type="ARBA" id="ARBA00022806"/>
    </source>
</evidence>
<dbReference type="GO" id="GO:0003723">
    <property type="term" value="F:RNA binding"/>
    <property type="evidence" value="ECO:0007669"/>
    <property type="project" value="TreeGrafter"/>
</dbReference>
<keyword evidence="9" id="KW-1185">Reference proteome</keyword>
<dbReference type="PANTHER" id="PTHR18934">
    <property type="entry name" value="ATP-DEPENDENT RNA HELICASE"/>
    <property type="match status" value="1"/>
</dbReference>
<keyword evidence="1" id="KW-0547">Nucleotide-binding</keyword>
<evidence type="ECO:0000256" key="2">
    <source>
        <dbReference type="ARBA" id="ARBA00022801"/>
    </source>
</evidence>
<feature type="compositionally biased region" description="Low complexity" evidence="5">
    <location>
        <begin position="1324"/>
        <end position="1361"/>
    </location>
</feature>
<feature type="domain" description="Helicase ATP-binding" evidence="6">
    <location>
        <begin position="439"/>
        <end position="621"/>
    </location>
</feature>
<feature type="compositionally biased region" description="Basic and acidic residues" evidence="5">
    <location>
        <begin position="1236"/>
        <end position="1246"/>
    </location>
</feature>
<dbReference type="STRING" id="1109443.G4TW41"/>
<evidence type="ECO:0000256" key="4">
    <source>
        <dbReference type="ARBA" id="ARBA00022840"/>
    </source>
</evidence>
<feature type="compositionally biased region" description="Low complexity" evidence="5">
    <location>
        <begin position="79"/>
        <end position="96"/>
    </location>
</feature>
<dbReference type="OrthoDB" id="28053at2759"/>
<dbReference type="InterPro" id="IPR014001">
    <property type="entry name" value="Helicase_ATP-bd"/>
</dbReference>
<dbReference type="Pfam" id="PF00271">
    <property type="entry name" value="Helicase_C"/>
    <property type="match status" value="1"/>
</dbReference>
<dbReference type="Gene3D" id="3.40.50.300">
    <property type="entry name" value="P-loop containing nucleotide triphosphate hydrolases"/>
    <property type="match status" value="2"/>
</dbReference>
<keyword evidence="4" id="KW-0067">ATP-binding</keyword>
<dbReference type="SUPFAM" id="SSF52540">
    <property type="entry name" value="P-loop containing nucleoside triphosphate hydrolases"/>
    <property type="match status" value="1"/>
</dbReference>
<protein>
    <submittedName>
        <fullName evidence="8">Related to ATP-dependent RNA helicase</fullName>
    </submittedName>
</protein>
<dbReference type="Pfam" id="PF00270">
    <property type="entry name" value="DEAD"/>
    <property type="match status" value="1"/>
</dbReference>
<feature type="region of interest" description="Disordered" evidence="5">
    <location>
        <begin position="1231"/>
        <end position="1268"/>
    </location>
</feature>
<feature type="compositionally biased region" description="Acidic residues" evidence="5">
    <location>
        <begin position="1247"/>
        <end position="1260"/>
    </location>
</feature>
<keyword evidence="2" id="KW-0378">Hydrolase</keyword>
<evidence type="ECO:0000256" key="1">
    <source>
        <dbReference type="ARBA" id="ARBA00022741"/>
    </source>
</evidence>
<dbReference type="GO" id="GO:0005524">
    <property type="term" value="F:ATP binding"/>
    <property type="evidence" value="ECO:0007669"/>
    <property type="project" value="UniProtKB-KW"/>
</dbReference>
<feature type="region of interest" description="Disordered" evidence="5">
    <location>
        <begin position="1296"/>
        <end position="1361"/>
    </location>
</feature>
<dbReference type="PROSITE" id="PS51194">
    <property type="entry name" value="HELICASE_CTER"/>
    <property type="match status" value="1"/>
</dbReference>
<dbReference type="PANTHER" id="PTHR18934:SF203">
    <property type="entry name" value="ATP-DEPENDENT RNA HELICASE A"/>
    <property type="match status" value="1"/>
</dbReference>
<keyword evidence="3 8" id="KW-0347">Helicase</keyword>
<evidence type="ECO:0000259" key="7">
    <source>
        <dbReference type="PROSITE" id="PS51194"/>
    </source>
</evidence>
<dbReference type="SMART" id="SM00847">
    <property type="entry name" value="HA2"/>
    <property type="match status" value="1"/>
</dbReference>
<dbReference type="GO" id="GO:0016787">
    <property type="term" value="F:hydrolase activity"/>
    <property type="evidence" value="ECO:0007669"/>
    <property type="project" value="UniProtKB-KW"/>
</dbReference>
<dbReference type="CDD" id="cd18791">
    <property type="entry name" value="SF2_C_RHA"/>
    <property type="match status" value="1"/>
</dbReference>
<name>G4TW41_SERID</name>
<dbReference type="InParanoid" id="G4TW41"/>
<dbReference type="FunFam" id="3.40.50.300:FF:001714">
    <property type="entry name" value="ATP-dependent DEAD/H RNA helicase, putative"/>
    <property type="match status" value="1"/>
</dbReference>
<evidence type="ECO:0000313" key="8">
    <source>
        <dbReference type="EMBL" id="CCA75534.1"/>
    </source>
</evidence>
<evidence type="ECO:0000256" key="5">
    <source>
        <dbReference type="SAM" id="MobiDB-lite"/>
    </source>
</evidence>
<comment type="caution">
    <text evidence="8">The sequence shown here is derived from an EMBL/GenBank/DDBJ whole genome shotgun (WGS) entry which is preliminary data.</text>
</comment>
<dbReference type="SMART" id="SM00490">
    <property type="entry name" value="HELICc"/>
    <property type="match status" value="1"/>
</dbReference>
<dbReference type="InterPro" id="IPR007502">
    <property type="entry name" value="Helicase-assoc_dom"/>
</dbReference>